<evidence type="ECO:0000256" key="2">
    <source>
        <dbReference type="ARBA" id="ARBA00022777"/>
    </source>
</evidence>
<sequence length="389" mass="40681">MDRGHTGVPLALRSLTQVTLLIRLLALATAAVASVGGELTMASLVGYLILGATSFFGLMNTAVLDLVRRHPIVAMGDALLLAAGVALNGVESPLLLGALTTAFLLGLWLERLSGGIVLVAVLGLYLAGVLLPSDEEHGFVSTVAIPFVYVTLWLLGLTVSRALAAERSAQAALRDAVVTAAATEERTKVARELHDSLAKSLQGLALMATALPSQVRDQPDRALESAATIREMASSAVHQVRDVMTDLRTPTSTEALDAAVTQVALGWAARTGRDPQLALEPVEGVEEATRYELLAVLEECLENVHRHAGPCGVRVALTATDGRVVLAVEDDGAGVDPEALTAAQQAGHHGVLGMQERLSRVGGWCTLESGAGRGTVVTSSVPLLDRVER</sequence>
<dbReference type="KEGG" id="pei:H9L10_13450"/>
<dbReference type="RefSeq" id="WP_166101281.1">
    <property type="nucleotide sequence ID" value="NZ_BMMY01000006.1"/>
</dbReference>
<feature type="transmembrane region" description="Helical" evidence="4">
    <location>
        <begin position="112"/>
        <end position="131"/>
    </location>
</feature>
<feature type="domain" description="Signal transduction histidine kinase subgroup 3 dimerisation and phosphoacceptor" evidence="6">
    <location>
        <begin position="185"/>
        <end position="250"/>
    </location>
</feature>
<organism evidence="7 8">
    <name type="scientific">Phycicoccus endophyticus</name>
    <dbReference type="NCBI Taxonomy" id="1690220"/>
    <lineage>
        <taxon>Bacteria</taxon>
        <taxon>Bacillati</taxon>
        <taxon>Actinomycetota</taxon>
        <taxon>Actinomycetes</taxon>
        <taxon>Micrococcales</taxon>
        <taxon>Intrasporangiaceae</taxon>
        <taxon>Phycicoccus</taxon>
    </lineage>
</organism>
<name>A0A7G9R0T9_9MICO</name>
<dbReference type="SUPFAM" id="SSF55874">
    <property type="entry name" value="ATPase domain of HSP90 chaperone/DNA topoisomerase II/histidine kinase"/>
    <property type="match status" value="1"/>
</dbReference>
<dbReference type="InterPro" id="IPR003594">
    <property type="entry name" value="HATPase_dom"/>
</dbReference>
<feature type="transmembrane region" description="Helical" evidence="4">
    <location>
        <begin position="143"/>
        <end position="164"/>
    </location>
</feature>
<evidence type="ECO:0000259" key="6">
    <source>
        <dbReference type="Pfam" id="PF07730"/>
    </source>
</evidence>
<keyword evidence="8" id="KW-1185">Reference proteome</keyword>
<protein>
    <recommendedName>
        <fullName evidence="9">Sensor histidine kinase</fullName>
    </recommendedName>
</protein>
<keyword evidence="4" id="KW-1133">Transmembrane helix</keyword>
<dbReference type="PANTHER" id="PTHR24421">
    <property type="entry name" value="NITRATE/NITRITE SENSOR PROTEIN NARX-RELATED"/>
    <property type="match status" value="1"/>
</dbReference>
<keyword evidence="3" id="KW-0902">Two-component regulatory system</keyword>
<dbReference type="GO" id="GO:0000155">
    <property type="term" value="F:phosphorelay sensor kinase activity"/>
    <property type="evidence" value="ECO:0007669"/>
    <property type="project" value="InterPro"/>
</dbReference>
<evidence type="ECO:0000259" key="5">
    <source>
        <dbReference type="Pfam" id="PF02518"/>
    </source>
</evidence>
<feature type="domain" description="Histidine kinase/HSP90-like ATPase" evidence="5">
    <location>
        <begin position="293"/>
        <end position="383"/>
    </location>
</feature>
<feature type="transmembrane region" description="Helical" evidence="4">
    <location>
        <begin position="20"/>
        <end position="39"/>
    </location>
</feature>
<dbReference type="Gene3D" id="1.20.5.1930">
    <property type="match status" value="1"/>
</dbReference>
<dbReference type="GO" id="GO:0016020">
    <property type="term" value="C:membrane"/>
    <property type="evidence" value="ECO:0007669"/>
    <property type="project" value="InterPro"/>
</dbReference>
<accession>A0A7G9R0T9</accession>
<evidence type="ECO:0000256" key="4">
    <source>
        <dbReference type="SAM" id="Phobius"/>
    </source>
</evidence>
<dbReference type="GO" id="GO:0046983">
    <property type="term" value="F:protein dimerization activity"/>
    <property type="evidence" value="ECO:0007669"/>
    <property type="project" value="InterPro"/>
</dbReference>
<gene>
    <name evidence="7" type="ORF">H9L10_13450</name>
</gene>
<dbReference type="InterPro" id="IPR011712">
    <property type="entry name" value="Sig_transdc_His_kin_sub3_dim/P"/>
</dbReference>
<reference evidence="7 8" key="1">
    <citation type="submission" date="2020-08" db="EMBL/GenBank/DDBJ databases">
        <title>Genome sequence of Phycicoccus endophyticus JCM 31784T.</title>
        <authorList>
            <person name="Hyun D.-W."/>
            <person name="Bae J.-W."/>
        </authorList>
    </citation>
    <scope>NUCLEOTIDE SEQUENCE [LARGE SCALE GENOMIC DNA]</scope>
    <source>
        <strain evidence="7 8">JCM 31784</strain>
    </source>
</reference>
<keyword evidence="2" id="KW-0418">Kinase</keyword>
<dbReference type="InterPro" id="IPR036890">
    <property type="entry name" value="HATPase_C_sf"/>
</dbReference>
<dbReference type="AlphaFoldDB" id="A0A7G9R0T9"/>
<dbReference type="CDD" id="cd16917">
    <property type="entry name" value="HATPase_UhpB-NarQ-NarX-like"/>
    <property type="match status" value="1"/>
</dbReference>
<evidence type="ECO:0008006" key="9">
    <source>
        <dbReference type="Google" id="ProtNLM"/>
    </source>
</evidence>
<evidence type="ECO:0000256" key="1">
    <source>
        <dbReference type="ARBA" id="ARBA00022679"/>
    </source>
</evidence>
<evidence type="ECO:0000313" key="8">
    <source>
        <dbReference type="Proteomes" id="UP000515976"/>
    </source>
</evidence>
<dbReference type="InterPro" id="IPR050482">
    <property type="entry name" value="Sensor_HK_TwoCompSys"/>
</dbReference>
<keyword evidence="1" id="KW-0808">Transferase</keyword>
<feature type="transmembrane region" description="Helical" evidence="4">
    <location>
        <begin position="45"/>
        <end position="67"/>
    </location>
</feature>
<dbReference type="Pfam" id="PF07730">
    <property type="entry name" value="HisKA_3"/>
    <property type="match status" value="1"/>
</dbReference>
<evidence type="ECO:0000256" key="3">
    <source>
        <dbReference type="ARBA" id="ARBA00023012"/>
    </source>
</evidence>
<dbReference type="Pfam" id="PF02518">
    <property type="entry name" value="HATPase_c"/>
    <property type="match status" value="1"/>
</dbReference>
<keyword evidence="4" id="KW-0812">Transmembrane</keyword>
<dbReference type="Proteomes" id="UP000515976">
    <property type="component" value="Chromosome"/>
</dbReference>
<dbReference type="EMBL" id="CP060712">
    <property type="protein sequence ID" value="QNN49214.1"/>
    <property type="molecule type" value="Genomic_DNA"/>
</dbReference>
<proteinExistence type="predicted"/>
<feature type="transmembrane region" description="Helical" evidence="4">
    <location>
        <begin position="79"/>
        <end position="106"/>
    </location>
</feature>
<dbReference type="Gene3D" id="3.30.565.10">
    <property type="entry name" value="Histidine kinase-like ATPase, C-terminal domain"/>
    <property type="match status" value="1"/>
</dbReference>
<keyword evidence="4" id="KW-0472">Membrane</keyword>
<evidence type="ECO:0000313" key="7">
    <source>
        <dbReference type="EMBL" id="QNN49214.1"/>
    </source>
</evidence>